<dbReference type="InterPro" id="IPR014001">
    <property type="entry name" value="Helicase_ATP-bd"/>
</dbReference>
<protein>
    <submittedName>
        <fullName evidence="13">SNF2 family domain-containing protein</fullName>
    </submittedName>
</protein>
<accession>A0A084FU57</accession>
<dbReference type="InterPro" id="IPR000330">
    <property type="entry name" value="SNF2_N"/>
</dbReference>
<dbReference type="Gene3D" id="2.40.50.40">
    <property type="match status" value="1"/>
</dbReference>
<evidence type="ECO:0000256" key="1">
    <source>
        <dbReference type="ARBA" id="ARBA00004123"/>
    </source>
</evidence>
<dbReference type="CDD" id="cd18793">
    <property type="entry name" value="SF2_C_SNF"/>
    <property type="match status" value="1"/>
</dbReference>
<dbReference type="SUPFAM" id="SSF57903">
    <property type="entry name" value="FYVE/PHD zinc finger"/>
    <property type="match status" value="1"/>
</dbReference>
<dbReference type="SUPFAM" id="SSF52540">
    <property type="entry name" value="P-loop containing nucleoside triphosphate hydrolases"/>
    <property type="match status" value="2"/>
</dbReference>
<keyword evidence="14" id="KW-1185">Reference proteome</keyword>
<evidence type="ECO:0000313" key="14">
    <source>
        <dbReference type="Proteomes" id="UP000028545"/>
    </source>
</evidence>
<feature type="region of interest" description="Disordered" evidence="10">
    <location>
        <begin position="1329"/>
        <end position="1472"/>
    </location>
</feature>
<dbReference type="Pfam" id="PF23615">
    <property type="entry name" value="Chromo_MIT1"/>
    <property type="match status" value="1"/>
</dbReference>
<dbReference type="GO" id="GO:0005524">
    <property type="term" value="F:ATP binding"/>
    <property type="evidence" value="ECO:0007669"/>
    <property type="project" value="UniProtKB-KW"/>
</dbReference>
<dbReference type="GO" id="GO:0003682">
    <property type="term" value="F:chromatin binding"/>
    <property type="evidence" value="ECO:0007669"/>
    <property type="project" value="TreeGrafter"/>
</dbReference>
<dbReference type="CDD" id="cd15489">
    <property type="entry name" value="PHD_SF"/>
    <property type="match status" value="1"/>
</dbReference>
<dbReference type="SUPFAM" id="SSF54160">
    <property type="entry name" value="Chromo domain-like"/>
    <property type="match status" value="1"/>
</dbReference>
<dbReference type="InterPro" id="IPR001965">
    <property type="entry name" value="Znf_PHD"/>
</dbReference>
<feature type="compositionally biased region" description="Polar residues" evidence="10">
    <location>
        <begin position="1414"/>
        <end position="1430"/>
    </location>
</feature>
<dbReference type="Pfam" id="PF23614">
    <property type="entry name" value="DUF7141"/>
    <property type="match status" value="1"/>
</dbReference>
<dbReference type="InterPro" id="IPR056616">
    <property type="entry name" value="Chromo_MIT1"/>
</dbReference>
<evidence type="ECO:0000256" key="9">
    <source>
        <dbReference type="ARBA" id="ARBA00023242"/>
    </source>
</evidence>
<evidence type="ECO:0000313" key="13">
    <source>
        <dbReference type="EMBL" id="KEZ38619.1"/>
    </source>
</evidence>
<evidence type="ECO:0000256" key="3">
    <source>
        <dbReference type="ARBA" id="ARBA00022723"/>
    </source>
</evidence>
<sequence length="1680" mass="190099">MDPDSDAPESLRSSTPDDQTRESVISAASESEDAPSPPTRRVRIEVVIPAHAPSAFDEYVDLQSKVVERVVEEVSAPEGGDLWYQVEFRDGRHNIVSFDELIQLEGGAEALNSCQYGPNSETTHRPAKRRRVSHDLYESDEEGLDRMNIEESEDEEDEDGPAVDESDEDEEPRSRHVRRSSRRALRPKQPVSYKLDHWLVDGGRSVEEPRQLRPRRLTSLVRSKNGDEDVDELAGEPPALQSSSDDDDDFQLVRSDLTPAPKGRSRRRKKHRRLRARASVAMSTRSRGSSIEFERPRRSGRSTRNTKVMTDSAPMDLDSFYVSDDKAPGAPKAVTIKEIFKPLPSTSEFVQYHMSVCDVCNQRASPKRGGLIHCQGCTLSFHKMCIGIRQVREHVVTKVAEDSFVIQCKFCVGRVRAKENTARQSMCQACRQFGLSCAPFSEKKTARQEEALRQQNGGVDPVTDVAPSLINNADNVLFRCIGCRRPWHIEHLPTTRALESDLADIKDERFKEYSVDWKCNECSSVNNKIDTLVAWRPVNQNDTQDTGALSYADVGEDDKEYLVKWGGQSYFHCTWMPGAWISGVAHGIMRTAFGKRADQNNLLRLTKDDAIPEEYLRADVILQVKYDRFAPRATNKEQELARVSHISKIYVKFQGLGYDDVVWDEPPSQDSGAIYAAFESAFIEYVNGLYFQSDLPSKMRERVRQFKEKSFKDEIELAEQPSGLRGKLMKYQLQGVNWMLHRYHQSQNAILADEMGLGKTVQVISLISTLVYESPRCWPFLIVVPNSTCPNWRREIKHWAPDLRVVTYHGGKMPQDLAYKYELFPNDSKEMKAHIVVMSYDSAQDERTRGLFRSVHWAGVVVDEGQRLKNDKNLLYLALQAMHFPFKLLLTGTPLQNNKRELFNLLQFVDSKYDAVQLDEEYQVLTAEKVRELHGIISPYFLRRTKAGVLKFLPGMAQIIIPVTMTVVQEKLCKSIMAKNPDLIRAIFANGKLAAKDRGSLNNILMQLRKCLCHPFIYSEAIEERDVDAKKMHRNLVEASGKLLLLELMLPKLREQGHRVLIFSQFLSQLDIVEDFLVGMELSYRRLDGSMSSLEKQKRIDAFNAPGSDIFAFLLSTRAGGVGINLATADTVIIMDPDFNPHQDLQALSRAHRIGQRDKVLCFQLMTRTSVEEKIMQMGKKKLALDHALIERMDMEDAGDDLEGILRHGAEALFNDNEKEVIRYDAASVEKLLDRSQADKPAAEDEADEGAFSYARIFSAEKGGIEETTLQDLDTPGEMQQSVWDAILAEREAEAERVRKTNEEILGRGGRRRQAVNYRTNAKQVFGLDAADLSDSGHGGESSGGESELYKGGDKEQASSTESESREPPRGTTDTLADQGANDQVKSDVLSLNETQDGAGPGTRKRKRKKKSPESQPNGASKSKNKLVNPQQERQQQSQQEQIRQQNPQQQHTQQQIQHPEPQQQRLQQQIQQEEQLRRQQYLQTKFREQQLKQQQQHVLRQHLQQRQRIQQLAHQMRENGPASGPLRWPAPGAGLTNGVPLNGLAGPFNQQFLVQQPTPAFNAPLVMTAGAPSAQAFDAQFSFTDPRRPGIIFYTPLSTAVPNNLQVQYRPPQPSTARPSPRQAHTPQAAQSPTVHSADQALNKTEVRLALDNLRTQDLPSSVKEERRRILKSRLKELE</sequence>
<dbReference type="CDD" id="cd17919">
    <property type="entry name" value="DEXHc_Snf"/>
    <property type="match status" value="1"/>
</dbReference>
<keyword evidence="8" id="KW-0067">ATP-binding</keyword>
<dbReference type="InterPro" id="IPR038718">
    <property type="entry name" value="SNF2-like_sf"/>
</dbReference>
<dbReference type="Pfam" id="PF00176">
    <property type="entry name" value="SNF2-rel_dom"/>
    <property type="match status" value="1"/>
</dbReference>
<dbReference type="GO" id="GO:0000785">
    <property type="term" value="C:chromatin"/>
    <property type="evidence" value="ECO:0007669"/>
    <property type="project" value="TreeGrafter"/>
</dbReference>
<comment type="caution">
    <text evidence="13">The sequence shown here is derived from an EMBL/GenBank/DDBJ whole genome shotgun (WGS) entry which is preliminary data.</text>
</comment>
<dbReference type="InterPro" id="IPR055565">
    <property type="entry name" value="DUF7141"/>
</dbReference>
<feature type="compositionally biased region" description="Basic residues" evidence="10">
    <location>
        <begin position="175"/>
        <end position="186"/>
    </location>
</feature>
<dbReference type="PANTHER" id="PTHR45623">
    <property type="entry name" value="CHROMODOMAIN-HELICASE-DNA-BINDING PROTEIN 3-RELATED-RELATED"/>
    <property type="match status" value="1"/>
</dbReference>
<evidence type="ECO:0000259" key="11">
    <source>
        <dbReference type="PROSITE" id="PS51192"/>
    </source>
</evidence>
<dbReference type="GO" id="GO:0008270">
    <property type="term" value="F:zinc ion binding"/>
    <property type="evidence" value="ECO:0007669"/>
    <property type="project" value="UniProtKB-KW"/>
</dbReference>
<feature type="compositionally biased region" description="Acidic residues" evidence="10">
    <location>
        <begin position="150"/>
        <end position="171"/>
    </location>
</feature>
<reference evidence="13 14" key="1">
    <citation type="journal article" date="2014" name="Genome Announc.">
        <title>Draft genome sequence of the pathogenic fungus Scedosporium apiospermum.</title>
        <authorList>
            <person name="Vandeputte P."/>
            <person name="Ghamrawi S."/>
            <person name="Rechenmann M."/>
            <person name="Iltis A."/>
            <person name="Giraud S."/>
            <person name="Fleury M."/>
            <person name="Thornton C."/>
            <person name="Delhaes L."/>
            <person name="Meyer W."/>
            <person name="Papon N."/>
            <person name="Bouchara J.P."/>
        </authorList>
    </citation>
    <scope>NUCLEOTIDE SEQUENCE [LARGE SCALE GENOMIC DNA]</scope>
    <source>
        <strain evidence="13 14">IHEM 14462</strain>
    </source>
</reference>
<dbReference type="OrthoDB" id="5857104at2759"/>
<dbReference type="PROSITE" id="PS51194">
    <property type="entry name" value="HELICASE_CTER"/>
    <property type="match status" value="1"/>
</dbReference>
<feature type="compositionally biased region" description="Basic residues" evidence="10">
    <location>
        <begin position="263"/>
        <end position="276"/>
    </location>
</feature>
<dbReference type="GO" id="GO:0140658">
    <property type="term" value="F:ATP-dependent chromatin remodeler activity"/>
    <property type="evidence" value="ECO:0007669"/>
    <property type="project" value="TreeGrafter"/>
</dbReference>
<organism evidence="13 14">
    <name type="scientific">Pseudallescheria apiosperma</name>
    <name type="common">Scedosporium apiospermum</name>
    <dbReference type="NCBI Taxonomy" id="563466"/>
    <lineage>
        <taxon>Eukaryota</taxon>
        <taxon>Fungi</taxon>
        <taxon>Dikarya</taxon>
        <taxon>Ascomycota</taxon>
        <taxon>Pezizomycotina</taxon>
        <taxon>Sordariomycetes</taxon>
        <taxon>Hypocreomycetidae</taxon>
        <taxon>Microascales</taxon>
        <taxon>Microascaceae</taxon>
        <taxon>Scedosporium</taxon>
    </lineage>
</organism>
<keyword evidence="3" id="KW-0479">Metal-binding</keyword>
<keyword evidence="4" id="KW-0547">Nucleotide-binding</keyword>
<dbReference type="Pfam" id="PF00271">
    <property type="entry name" value="Helicase_C"/>
    <property type="match status" value="1"/>
</dbReference>
<feature type="region of interest" description="Disordered" evidence="10">
    <location>
        <begin position="1"/>
        <end position="40"/>
    </location>
</feature>
<evidence type="ECO:0000256" key="10">
    <source>
        <dbReference type="SAM" id="MobiDB-lite"/>
    </source>
</evidence>
<dbReference type="GO" id="GO:0005634">
    <property type="term" value="C:nucleus"/>
    <property type="evidence" value="ECO:0007669"/>
    <property type="project" value="UniProtKB-SubCell"/>
</dbReference>
<evidence type="ECO:0000256" key="7">
    <source>
        <dbReference type="ARBA" id="ARBA00022833"/>
    </source>
</evidence>
<dbReference type="Gene3D" id="3.40.50.300">
    <property type="entry name" value="P-loop containing nucleotide triphosphate hydrolases"/>
    <property type="match status" value="1"/>
</dbReference>
<dbReference type="HOGENOM" id="CLU_000315_18_0_1"/>
<evidence type="ECO:0000256" key="6">
    <source>
        <dbReference type="ARBA" id="ARBA00022801"/>
    </source>
</evidence>
<evidence type="ECO:0000256" key="5">
    <source>
        <dbReference type="ARBA" id="ARBA00022771"/>
    </source>
</evidence>
<dbReference type="RefSeq" id="XP_016638418.1">
    <property type="nucleotide sequence ID" value="XM_016784179.1"/>
</dbReference>
<dbReference type="Gene3D" id="3.40.50.10810">
    <property type="entry name" value="Tandem AAA-ATPase domain"/>
    <property type="match status" value="1"/>
</dbReference>
<dbReference type="GO" id="GO:0016887">
    <property type="term" value="F:ATP hydrolysis activity"/>
    <property type="evidence" value="ECO:0007669"/>
    <property type="project" value="TreeGrafter"/>
</dbReference>
<evidence type="ECO:0000256" key="2">
    <source>
        <dbReference type="ARBA" id="ARBA00011353"/>
    </source>
</evidence>
<dbReference type="PANTHER" id="PTHR45623:SF17">
    <property type="entry name" value="CHROMODOMAIN-HELICASE-DNA-BINDING PROTEIN 3-RELATED"/>
    <property type="match status" value="1"/>
</dbReference>
<dbReference type="Gene3D" id="3.30.40.10">
    <property type="entry name" value="Zinc/RING finger domain, C3HC4 (zinc finger)"/>
    <property type="match status" value="1"/>
</dbReference>
<dbReference type="InterPro" id="IPR013083">
    <property type="entry name" value="Znf_RING/FYVE/PHD"/>
</dbReference>
<proteinExistence type="predicted"/>
<dbReference type="GeneID" id="27719830"/>
<feature type="compositionally biased region" description="Polar residues" evidence="10">
    <location>
        <begin position="1372"/>
        <end position="1396"/>
    </location>
</feature>
<dbReference type="OMA" id="PLQNNAR"/>
<feature type="compositionally biased region" description="Basic and acidic residues" evidence="10">
    <location>
        <begin position="1348"/>
        <end position="1369"/>
    </location>
</feature>
<feature type="region of interest" description="Disordered" evidence="10">
    <location>
        <begin position="217"/>
        <end position="305"/>
    </location>
</feature>
<comment type="subunit">
    <text evidence="2">Component of the NuA4 histone acetyltransferase complex.</text>
</comment>
<keyword evidence="5" id="KW-0863">Zinc-finger</keyword>
<dbReference type="InterPro" id="IPR049730">
    <property type="entry name" value="SNF2/RAD54-like_C"/>
</dbReference>
<name>A0A084FU57_PSEDA</name>
<keyword evidence="9" id="KW-0539">Nucleus</keyword>
<feature type="compositionally biased region" description="Low complexity" evidence="10">
    <location>
        <begin position="1431"/>
        <end position="1472"/>
    </location>
</feature>
<dbReference type="EMBL" id="JOWA01000176">
    <property type="protein sequence ID" value="KEZ38619.1"/>
    <property type="molecule type" value="Genomic_DNA"/>
</dbReference>
<dbReference type="VEuPathDB" id="FungiDB:SAPIO_CDS10616"/>
<dbReference type="GO" id="GO:0042393">
    <property type="term" value="F:histone binding"/>
    <property type="evidence" value="ECO:0007669"/>
    <property type="project" value="TreeGrafter"/>
</dbReference>
<dbReference type="Proteomes" id="UP000028545">
    <property type="component" value="Unassembled WGS sequence"/>
</dbReference>
<dbReference type="GO" id="GO:0003677">
    <property type="term" value="F:DNA binding"/>
    <property type="evidence" value="ECO:0007669"/>
    <property type="project" value="TreeGrafter"/>
</dbReference>
<feature type="domain" description="Helicase C-terminal" evidence="12">
    <location>
        <begin position="1045"/>
        <end position="1196"/>
    </location>
</feature>
<dbReference type="PROSITE" id="PS51192">
    <property type="entry name" value="HELICASE_ATP_BIND_1"/>
    <property type="match status" value="1"/>
</dbReference>
<comment type="subcellular location">
    <subcellularLocation>
        <location evidence="1">Nucleus</location>
    </subcellularLocation>
</comment>
<dbReference type="InterPro" id="IPR027417">
    <property type="entry name" value="P-loop_NTPase"/>
</dbReference>
<keyword evidence="7" id="KW-0862">Zinc</keyword>
<dbReference type="SMART" id="SM00490">
    <property type="entry name" value="HELICc"/>
    <property type="match status" value="1"/>
</dbReference>
<evidence type="ECO:0000256" key="8">
    <source>
        <dbReference type="ARBA" id="ARBA00022840"/>
    </source>
</evidence>
<dbReference type="KEGG" id="sapo:SAPIO_CDS10616"/>
<dbReference type="InterPro" id="IPR016197">
    <property type="entry name" value="Chromo-like_dom_sf"/>
</dbReference>
<feature type="region of interest" description="Disordered" evidence="10">
    <location>
        <begin position="111"/>
        <end position="193"/>
    </location>
</feature>
<evidence type="ECO:0000259" key="12">
    <source>
        <dbReference type="PROSITE" id="PS51194"/>
    </source>
</evidence>
<feature type="region of interest" description="Disordered" evidence="10">
    <location>
        <begin position="1609"/>
        <end position="1645"/>
    </location>
</feature>
<dbReference type="InterPro" id="IPR041684">
    <property type="entry name" value="Znf-PHD-like"/>
</dbReference>
<keyword evidence="6" id="KW-0378">Hydrolase</keyword>
<dbReference type="SMART" id="SM00487">
    <property type="entry name" value="DEXDc"/>
    <property type="match status" value="1"/>
</dbReference>
<dbReference type="SMART" id="SM00249">
    <property type="entry name" value="PHD"/>
    <property type="match status" value="2"/>
</dbReference>
<dbReference type="Pfam" id="PF15446">
    <property type="entry name" value="zf-PHD-like"/>
    <property type="match status" value="1"/>
</dbReference>
<feature type="domain" description="Helicase ATP-binding" evidence="11">
    <location>
        <begin position="740"/>
        <end position="912"/>
    </location>
</feature>
<dbReference type="CDD" id="cd18660">
    <property type="entry name" value="CD1_tandem"/>
    <property type="match status" value="1"/>
</dbReference>
<feature type="compositionally biased region" description="Polar residues" evidence="10">
    <location>
        <begin position="1616"/>
        <end position="1644"/>
    </location>
</feature>
<feature type="compositionally biased region" description="Polar residues" evidence="10">
    <location>
        <begin position="112"/>
        <end position="121"/>
    </location>
</feature>
<gene>
    <name evidence="13" type="ORF">SAPIO_CDS10616</name>
</gene>
<dbReference type="InterPro" id="IPR001650">
    <property type="entry name" value="Helicase_C-like"/>
</dbReference>
<dbReference type="InterPro" id="IPR011011">
    <property type="entry name" value="Znf_FYVE_PHD"/>
</dbReference>
<evidence type="ECO:0000256" key="4">
    <source>
        <dbReference type="ARBA" id="ARBA00022741"/>
    </source>
</evidence>